<keyword evidence="2" id="KW-1185">Reference proteome</keyword>
<protein>
    <submittedName>
        <fullName evidence="1">Putative ArsR family transcriptional regulator</fullName>
    </submittedName>
</protein>
<dbReference type="AlphaFoldDB" id="A0A7V9ZA13"/>
<evidence type="ECO:0000313" key="1">
    <source>
        <dbReference type="EMBL" id="MBA2876827.1"/>
    </source>
</evidence>
<dbReference type="Proteomes" id="UP000523087">
    <property type="component" value="Unassembled WGS sequence"/>
</dbReference>
<dbReference type="SUPFAM" id="SSF46785">
    <property type="entry name" value="Winged helix' DNA-binding domain"/>
    <property type="match status" value="1"/>
</dbReference>
<sequence length="150" mass="17293">MLTDQLHLSPSKVRYHLTELEKVGLIKIDRTEEKNGIIQKFYRTVAKRISLEKVTPFINKDDTNLSRGLKESMIISLNRSVQVLAGQEIVDTADVNQITGEYFLNAQEVEKFKQMIKDLYSFLNEANQKNLTQNQEGKKYHVNLTAFKSS</sequence>
<comment type="caution">
    <text evidence="1">The sequence shown here is derived from an EMBL/GenBank/DDBJ whole genome shotgun (WGS) entry which is preliminary data.</text>
</comment>
<accession>A0A7V9ZA13</accession>
<gene>
    <name evidence="1" type="ORF">HNR31_003649</name>
</gene>
<organism evidence="1 2">
    <name type="scientific">Thermaerobacillus caldiproteolyticus</name>
    <dbReference type="NCBI Taxonomy" id="247480"/>
    <lineage>
        <taxon>Bacteria</taxon>
        <taxon>Bacillati</taxon>
        <taxon>Bacillota</taxon>
        <taxon>Bacilli</taxon>
        <taxon>Bacillales</taxon>
        <taxon>Anoxybacillaceae</taxon>
        <taxon>Thermaerobacillus</taxon>
    </lineage>
</organism>
<dbReference type="EMBL" id="JACDUT010000018">
    <property type="protein sequence ID" value="MBA2876827.1"/>
    <property type="molecule type" value="Genomic_DNA"/>
</dbReference>
<dbReference type="InterPro" id="IPR036388">
    <property type="entry name" value="WH-like_DNA-bd_sf"/>
</dbReference>
<dbReference type="InterPro" id="IPR036390">
    <property type="entry name" value="WH_DNA-bd_sf"/>
</dbReference>
<name>A0A7V9ZA13_9BACL</name>
<proteinExistence type="predicted"/>
<dbReference type="Gene3D" id="1.10.10.10">
    <property type="entry name" value="Winged helix-like DNA-binding domain superfamily/Winged helix DNA-binding domain"/>
    <property type="match status" value="1"/>
</dbReference>
<reference evidence="1 2" key="1">
    <citation type="submission" date="2020-07" db="EMBL/GenBank/DDBJ databases">
        <title>Genomic Encyclopedia of Type Strains, Phase IV (KMG-IV): sequencing the most valuable type-strain genomes for metagenomic binning, comparative biology and taxonomic classification.</title>
        <authorList>
            <person name="Goeker M."/>
        </authorList>
    </citation>
    <scope>NUCLEOTIDE SEQUENCE [LARGE SCALE GENOMIC DNA]</scope>
    <source>
        <strain evidence="1 2">DSM 15730</strain>
    </source>
</reference>
<evidence type="ECO:0000313" key="2">
    <source>
        <dbReference type="Proteomes" id="UP000523087"/>
    </source>
</evidence>